<keyword evidence="1" id="KW-0472">Membrane</keyword>
<dbReference type="RefSeq" id="WP_345717599.1">
    <property type="nucleotide sequence ID" value="NZ_BAABFP010000007.1"/>
</dbReference>
<keyword evidence="3" id="KW-1185">Reference proteome</keyword>
<proteinExistence type="predicted"/>
<feature type="transmembrane region" description="Helical" evidence="1">
    <location>
        <begin position="36"/>
        <end position="54"/>
    </location>
</feature>
<evidence type="ECO:0000256" key="1">
    <source>
        <dbReference type="SAM" id="Phobius"/>
    </source>
</evidence>
<sequence>MITRGWVVRQLLSLAAVVVGVLLAQAVDGHGWGASGWAILLAVWAALAAVELAVRSRRGTAEPAPPGSG</sequence>
<accession>A0ABW1JJL4</accession>
<keyword evidence="1" id="KW-1133">Transmembrane helix</keyword>
<dbReference type="EMBL" id="JBHSRD010000008">
    <property type="protein sequence ID" value="MFC6009072.1"/>
    <property type="molecule type" value="Genomic_DNA"/>
</dbReference>
<organism evidence="2 3">
    <name type="scientific">Angustibacter luteus</name>
    <dbReference type="NCBI Taxonomy" id="658456"/>
    <lineage>
        <taxon>Bacteria</taxon>
        <taxon>Bacillati</taxon>
        <taxon>Actinomycetota</taxon>
        <taxon>Actinomycetes</taxon>
        <taxon>Kineosporiales</taxon>
        <taxon>Kineosporiaceae</taxon>
    </lineage>
</organism>
<dbReference type="Proteomes" id="UP001596189">
    <property type="component" value="Unassembled WGS sequence"/>
</dbReference>
<gene>
    <name evidence="2" type="ORF">ACFQDO_18205</name>
</gene>
<evidence type="ECO:0000313" key="3">
    <source>
        <dbReference type="Proteomes" id="UP001596189"/>
    </source>
</evidence>
<comment type="caution">
    <text evidence="2">The sequence shown here is derived from an EMBL/GenBank/DDBJ whole genome shotgun (WGS) entry which is preliminary data.</text>
</comment>
<protein>
    <submittedName>
        <fullName evidence="2">Uncharacterized protein</fullName>
    </submittedName>
</protein>
<name>A0ABW1JJL4_9ACTN</name>
<reference evidence="3" key="1">
    <citation type="journal article" date="2019" name="Int. J. Syst. Evol. Microbiol.">
        <title>The Global Catalogue of Microorganisms (GCM) 10K type strain sequencing project: providing services to taxonomists for standard genome sequencing and annotation.</title>
        <authorList>
            <consortium name="The Broad Institute Genomics Platform"/>
            <consortium name="The Broad Institute Genome Sequencing Center for Infectious Disease"/>
            <person name="Wu L."/>
            <person name="Ma J."/>
        </authorList>
    </citation>
    <scope>NUCLEOTIDE SEQUENCE [LARGE SCALE GENOMIC DNA]</scope>
    <source>
        <strain evidence="3">KACC 14249</strain>
    </source>
</reference>
<evidence type="ECO:0000313" key="2">
    <source>
        <dbReference type="EMBL" id="MFC6009072.1"/>
    </source>
</evidence>
<keyword evidence="1" id="KW-0812">Transmembrane</keyword>